<evidence type="ECO:0000256" key="4">
    <source>
        <dbReference type="PROSITE-ProRule" id="PRU00723"/>
    </source>
</evidence>
<organism evidence="7 8">
    <name type="scientific">Saponaria officinalis</name>
    <name type="common">Common soapwort</name>
    <name type="synonym">Lychnis saponaria</name>
    <dbReference type="NCBI Taxonomy" id="3572"/>
    <lineage>
        <taxon>Eukaryota</taxon>
        <taxon>Viridiplantae</taxon>
        <taxon>Streptophyta</taxon>
        <taxon>Embryophyta</taxon>
        <taxon>Tracheophyta</taxon>
        <taxon>Spermatophyta</taxon>
        <taxon>Magnoliopsida</taxon>
        <taxon>eudicotyledons</taxon>
        <taxon>Gunneridae</taxon>
        <taxon>Pentapetalae</taxon>
        <taxon>Caryophyllales</taxon>
        <taxon>Caryophyllaceae</taxon>
        <taxon>Caryophylleae</taxon>
        <taxon>Saponaria</taxon>
    </lineage>
</organism>
<proteinExistence type="predicted"/>
<feature type="zinc finger region" description="C3H1-type" evidence="4">
    <location>
        <begin position="377"/>
        <end position="404"/>
    </location>
</feature>
<comment type="caution">
    <text evidence="7">The sequence shown here is derived from an EMBL/GenBank/DDBJ whole genome shotgun (WGS) entry which is preliminary data.</text>
</comment>
<dbReference type="InterPro" id="IPR057031">
    <property type="entry name" value="SFR19-like_C"/>
</dbReference>
<dbReference type="InterPro" id="IPR052650">
    <property type="entry name" value="Zinc_finger_CCCH"/>
</dbReference>
<evidence type="ECO:0000256" key="2">
    <source>
        <dbReference type="ARBA" id="ARBA00022771"/>
    </source>
</evidence>
<dbReference type="SUPFAM" id="SSF90229">
    <property type="entry name" value="CCCH zinc finger"/>
    <property type="match status" value="1"/>
</dbReference>
<dbReference type="InterPro" id="IPR041367">
    <property type="entry name" value="Znf-CCCH_4"/>
</dbReference>
<evidence type="ECO:0000313" key="7">
    <source>
        <dbReference type="EMBL" id="KAK9713274.1"/>
    </source>
</evidence>
<keyword evidence="3 4" id="KW-0862">Zinc</keyword>
<feature type="domain" description="C3H1-type" evidence="6">
    <location>
        <begin position="125"/>
        <end position="147"/>
    </location>
</feature>
<accession>A0AAW1K3Q2</accession>
<feature type="compositionally biased region" description="Basic and acidic residues" evidence="5">
    <location>
        <begin position="914"/>
        <end position="937"/>
    </location>
</feature>
<feature type="domain" description="C3H1-type" evidence="6">
    <location>
        <begin position="377"/>
        <end position="404"/>
    </location>
</feature>
<feature type="region of interest" description="Disordered" evidence="5">
    <location>
        <begin position="144"/>
        <end position="337"/>
    </location>
</feature>
<dbReference type="EMBL" id="JBDFQZ010000006">
    <property type="protein sequence ID" value="KAK9713274.1"/>
    <property type="molecule type" value="Genomic_DNA"/>
</dbReference>
<dbReference type="Pfam" id="PF00642">
    <property type="entry name" value="zf-CCCH"/>
    <property type="match status" value="1"/>
</dbReference>
<dbReference type="InterPro" id="IPR036855">
    <property type="entry name" value="Znf_CCCH_sf"/>
</dbReference>
<evidence type="ECO:0000256" key="1">
    <source>
        <dbReference type="ARBA" id="ARBA00022723"/>
    </source>
</evidence>
<sequence>MSGSFRRRHSKWDHQDSEALTEKFHDKAQTRRPRAPDSPIRGSRKHDSRSKERTMAWDREGDNTRISVGPGDLRQNHSRSPKNGWGRLHSRSRSRSRSRSPSHNLRREPAANDRSRSRSGAPALPCRDFVAGRCRRGSSCHFLHQDAPSYDGRQPVDCSPPDDWESRHRGGGGSKYSSAELIDDVHRDRDVSHKSRDMYSRRNYDREPVDGFEKERVNDVHRDRDRDRDNSHRSRDTFPHRSHDREPGDVFEKGPIDDVHQNKDNPHRSRDTYSHRNHDREPADVFDKKPADDVHRDMAYNHRNHDRELADGFDKKRVDDVPRVRGNPQRGRDAFHNHDRETANMFEKGPVDDVYRDKDNDHRVKDAYRNHDREPRKRGETLCKFFASGNCANGNRCRFVHEVRERRSPVRRSHDDKWGSDHDVKVGNKQGWDGPTWDDVAAAANVAPVRGWGEETNEVREVAEPRPEDNSRSNDMLNAKETWARPVADDGFQMLDKKPPLQWDTENSAPSTGLSVSRGVENISGDMEISPRDVSSSDVPSLSNIYEKPYPNEFQEQKIDNGPFHTENPSHEEIPNAYHGEERNVIGNHDSSHTFERPMNVSSQQHFSGTGQIVGAQSNSHFLSQSMNAPPQPGFLQPEQPVSAQLSSGVIPLGAPFPSPTMNASSQPGFLQTDQPVSAQPSSGLSPLGAPFQSPAMNVPSQQHFFPTEQIVNAQPSSGVGPLAPHFQNQTMNAPSQHNFLQTDQFVSVQPSSGVIHAAPGQVQFSSENCEADRMQLPHNSSFLNNIPTEGPQNANPSGLVSATAASLSTVSNEQLAQLSNLSASLAQLLENRQQLPQFASNSIPVFGSSMQTSQVPEMPKQQYDPLCDSVDGPNVHNSSYPGSAHDVVQKSENKVLDEEEAGNMKQQESVTVSKDDEKNKIIADGSRKELENRASEDMPADEGDDGNKSKDTKAIRPFKFALAELVKELLKPSWKDGQVSKDAYKTIVKKVVDKIIDTQGLQIPQTKDKIDQYLSCSKPKIDKLVQAYVGKFQKN</sequence>
<dbReference type="PROSITE" id="PS50103">
    <property type="entry name" value="ZF_C3H1"/>
    <property type="match status" value="2"/>
</dbReference>
<dbReference type="PANTHER" id="PTHR36886:SF8">
    <property type="entry name" value="ZINC FINGER CCCH DOMAIN-CONTAINING PROTEIN 38"/>
    <property type="match status" value="1"/>
</dbReference>
<feature type="compositionally biased region" description="Basic and acidic residues" evidence="5">
    <location>
        <begin position="183"/>
        <end position="323"/>
    </location>
</feature>
<feature type="region of interest" description="Disordered" evidence="5">
    <location>
        <begin position="851"/>
        <end position="953"/>
    </location>
</feature>
<dbReference type="InterPro" id="IPR000571">
    <property type="entry name" value="Znf_CCCH"/>
</dbReference>
<feature type="compositionally biased region" description="Basic and acidic residues" evidence="5">
    <location>
        <begin position="411"/>
        <end position="426"/>
    </location>
</feature>
<feature type="compositionally biased region" description="Basic and acidic residues" evidence="5">
    <location>
        <begin position="49"/>
        <end position="63"/>
    </location>
</feature>
<protein>
    <recommendedName>
        <fullName evidence="6">C3H1-type domain-containing protein</fullName>
    </recommendedName>
</protein>
<dbReference type="AlphaFoldDB" id="A0AAW1K3Q2"/>
<evidence type="ECO:0000259" key="6">
    <source>
        <dbReference type="PROSITE" id="PS50103"/>
    </source>
</evidence>
<evidence type="ECO:0000256" key="3">
    <source>
        <dbReference type="ARBA" id="ARBA00022833"/>
    </source>
</evidence>
<dbReference type="SMART" id="SM00356">
    <property type="entry name" value="ZnF_C3H1"/>
    <property type="match status" value="2"/>
</dbReference>
<dbReference type="Gene3D" id="4.10.1000.10">
    <property type="entry name" value="Zinc finger, CCCH-type"/>
    <property type="match status" value="2"/>
</dbReference>
<dbReference type="PANTHER" id="PTHR36886">
    <property type="entry name" value="PROTEIN FRIGIDA-ESSENTIAL 1"/>
    <property type="match status" value="1"/>
</dbReference>
<feature type="compositionally biased region" description="Polar residues" evidence="5">
    <location>
        <begin position="660"/>
        <end position="685"/>
    </location>
</feature>
<feature type="region of interest" description="Disordered" evidence="5">
    <location>
        <begin position="1"/>
        <end position="126"/>
    </location>
</feature>
<evidence type="ECO:0000256" key="5">
    <source>
        <dbReference type="SAM" id="MobiDB-lite"/>
    </source>
</evidence>
<feature type="zinc finger region" description="C3H1-type" evidence="4">
    <location>
        <begin position="125"/>
        <end position="147"/>
    </location>
</feature>
<feature type="compositionally biased region" description="Basic and acidic residues" evidence="5">
    <location>
        <begin position="888"/>
        <end position="897"/>
    </location>
</feature>
<feature type="compositionally biased region" description="Basic residues" evidence="5">
    <location>
        <begin position="88"/>
        <end position="100"/>
    </location>
</feature>
<gene>
    <name evidence="7" type="ORF">RND81_06G016400</name>
</gene>
<feature type="region of interest" description="Disordered" evidence="5">
    <location>
        <begin position="411"/>
        <end position="434"/>
    </location>
</feature>
<dbReference type="GO" id="GO:0008270">
    <property type="term" value="F:zinc ion binding"/>
    <property type="evidence" value="ECO:0007669"/>
    <property type="project" value="UniProtKB-KW"/>
</dbReference>
<keyword evidence="1 4" id="KW-0479">Metal-binding</keyword>
<feature type="compositionally biased region" description="Basic and acidic residues" evidence="5">
    <location>
        <begin position="105"/>
        <end position="116"/>
    </location>
</feature>
<dbReference type="EMBL" id="JBDFQZ010000006">
    <property type="protein sequence ID" value="KAK9713277.1"/>
    <property type="molecule type" value="Genomic_DNA"/>
</dbReference>
<feature type="region of interest" description="Disordered" evidence="5">
    <location>
        <begin position="659"/>
        <end position="690"/>
    </location>
</feature>
<dbReference type="Proteomes" id="UP001443914">
    <property type="component" value="Unassembled WGS sequence"/>
</dbReference>
<feature type="compositionally biased region" description="Basic residues" evidence="5">
    <location>
        <begin position="1"/>
        <end position="11"/>
    </location>
</feature>
<reference evidence="7 8" key="1">
    <citation type="submission" date="2024-03" db="EMBL/GenBank/DDBJ databases">
        <title>WGS assembly of Saponaria officinalis var. Norfolk2.</title>
        <authorList>
            <person name="Jenkins J."/>
            <person name="Shu S."/>
            <person name="Grimwood J."/>
            <person name="Barry K."/>
            <person name="Goodstein D."/>
            <person name="Schmutz J."/>
            <person name="Leebens-Mack J."/>
            <person name="Osbourn A."/>
        </authorList>
    </citation>
    <scope>NUCLEOTIDE SEQUENCE [LARGE SCALE GENOMIC DNA]</scope>
    <source>
        <strain evidence="8">cv. Norfolk2</strain>
        <strain evidence="7">JIC</strain>
        <tissue evidence="7">Leaf</tissue>
    </source>
</reference>
<keyword evidence="8" id="KW-1185">Reference proteome</keyword>
<feature type="compositionally biased region" description="Basic and acidic residues" evidence="5">
    <location>
        <begin position="12"/>
        <end position="29"/>
    </location>
</feature>
<dbReference type="Pfam" id="PF18044">
    <property type="entry name" value="zf-CCCH_4"/>
    <property type="match status" value="1"/>
</dbReference>
<keyword evidence="2 4" id="KW-0863">Zinc-finger</keyword>
<name>A0AAW1K3Q2_SAPOF</name>
<dbReference type="Pfam" id="PF23030">
    <property type="entry name" value="SCAF11-like_C"/>
    <property type="match status" value="1"/>
</dbReference>
<evidence type="ECO:0000313" key="8">
    <source>
        <dbReference type="Proteomes" id="UP001443914"/>
    </source>
</evidence>